<feature type="non-terminal residue" evidence="7">
    <location>
        <position position="1"/>
    </location>
</feature>
<evidence type="ECO:0000313" key="7">
    <source>
        <dbReference type="EMBL" id="GMS82819.1"/>
    </source>
</evidence>
<feature type="non-terminal residue" evidence="7">
    <location>
        <position position="330"/>
    </location>
</feature>
<dbReference type="InterPro" id="IPR036734">
    <property type="entry name" value="Neur_chan_lig-bd_sf"/>
</dbReference>
<reference evidence="7" key="1">
    <citation type="submission" date="2023-10" db="EMBL/GenBank/DDBJ databases">
        <title>Genome assembly of Pristionchus species.</title>
        <authorList>
            <person name="Yoshida K."/>
            <person name="Sommer R.J."/>
        </authorList>
    </citation>
    <scope>NUCLEOTIDE SEQUENCE</scope>
    <source>
        <strain evidence="7">RS0144</strain>
    </source>
</reference>
<dbReference type="InterPro" id="IPR006201">
    <property type="entry name" value="Neur_channel"/>
</dbReference>
<dbReference type="PANTHER" id="PTHR18945">
    <property type="entry name" value="NEUROTRANSMITTER GATED ION CHANNEL"/>
    <property type="match status" value="1"/>
</dbReference>
<dbReference type="Pfam" id="PF02931">
    <property type="entry name" value="Neur_chan_LBD"/>
    <property type="match status" value="1"/>
</dbReference>
<dbReference type="GO" id="GO:0004888">
    <property type="term" value="F:transmembrane signaling receptor activity"/>
    <property type="evidence" value="ECO:0007669"/>
    <property type="project" value="InterPro"/>
</dbReference>
<feature type="domain" description="Neurotransmitter-gated ion-channel ligand-binding" evidence="6">
    <location>
        <begin position="81"/>
        <end position="147"/>
    </location>
</feature>
<comment type="caution">
    <text evidence="7">The sequence shown here is derived from an EMBL/GenBank/DDBJ whole genome shotgun (WGS) entry which is preliminary data.</text>
</comment>
<organism evidence="7 8">
    <name type="scientific">Pristionchus entomophagus</name>
    <dbReference type="NCBI Taxonomy" id="358040"/>
    <lineage>
        <taxon>Eukaryota</taxon>
        <taxon>Metazoa</taxon>
        <taxon>Ecdysozoa</taxon>
        <taxon>Nematoda</taxon>
        <taxon>Chromadorea</taxon>
        <taxon>Rhabditida</taxon>
        <taxon>Rhabditina</taxon>
        <taxon>Diplogasteromorpha</taxon>
        <taxon>Diplogasteroidea</taxon>
        <taxon>Neodiplogasteridae</taxon>
        <taxon>Pristionchus</taxon>
    </lineage>
</organism>
<dbReference type="InterPro" id="IPR036719">
    <property type="entry name" value="Neuro-gated_channel_TM_sf"/>
</dbReference>
<keyword evidence="2 5" id="KW-0812">Transmembrane</keyword>
<dbReference type="InterPro" id="IPR006202">
    <property type="entry name" value="Neur_chan_lig-bd"/>
</dbReference>
<dbReference type="SUPFAM" id="SSF90112">
    <property type="entry name" value="Neurotransmitter-gated ion-channel transmembrane pore"/>
    <property type="match status" value="1"/>
</dbReference>
<accession>A0AAV5SIT4</accession>
<gene>
    <name evidence="7" type="ORF">PENTCL1PPCAC_4994</name>
</gene>
<feature type="transmembrane region" description="Helical" evidence="5">
    <location>
        <begin position="310"/>
        <end position="329"/>
    </location>
</feature>
<evidence type="ECO:0000259" key="6">
    <source>
        <dbReference type="Pfam" id="PF02931"/>
    </source>
</evidence>
<feature type="transmembrane region" description="Helical" evidence="5">
    <location>
        <begin position="177"/>
        <end position="201"/>
    </location>
</feature>
<dbReference type="GO" id="GO:0005230">
    <property type="term" value="F:extracellular ligand-gated monoatomic ion channel activity"/>
    <property type="evidence" value="ECO:0007669"/>
    <property type="project" value="InterPro"/>
</dbReference>
<evidence type="ECO:0000256" key="4">
    <source>
        <dbReference type="ARBA" id="ARBA00023136"/>
    </source>
</evidence>
<dbReference type="SUPFAM" id="SSF63712">
    <property type="entry name" value="Nicotinic receptor ligand binding domain-like"/>
    <property type="match status" value="1"/>
</dbReference>
<proteinExistence type="predicted"/>
<comment type="subcellular location">
    <subcellularLocation>
        <location evidence="1">Membrane</location>
        <topology evidence="1">Multi-pass membrane protein</topology>
    </subcellularLocation>
</comment>
<keyword evidence="8" id="KW-1185">Reference proteome</keyword>
<sequence>FARNSETEVDWIHEIERDVLDGYSYNISPYSRAENSSSQAGEMRISLIYARLTTVDEQALEHSNILGLQMLINFLFEIFESQVSSNGVVEMQKYMDVTFACNFDTFRFPFDVQYCMYCLTLPFYTSDELVLNTTIDEDVFVQDTSEWGLSLTGLSNNSFHEQADFFYFNITMTRRPAFWVTLVILPTFLLVTVVLLGLFCGSVHEPIENVRNILIQADVSLGLATMMSMTVNVGILNESLAKSEILPIIGWFVLWEIVLITVAVISVLLIGQTKRKLLKSSANLPPPGDGLRENRKSLSPKSIKKHFSTAHCLLFALFLILHAASLTILL</sequence>
<dbReference type="InterPro" id="IPR038050">
    <property type="entry name" value="Neuro_actylchol_rec"/>
</dbReference>
<evidence type="ECO:0000256" key="1">
    <source>
        <dbReference type="ARBA" id="ARBA00004141"/>
    </source>
</evidence>
<name>A0AAV5SIT4_9BILA</name>
<evidence type="ECO:0000256" key="5">
    <source>
        <dbReference type="SAM" id="Phobius"/>
    </source>
</evidence>
<dbReference type="AlphaFoldDB" id="A0AAV5SIT4"/>
<dbReference type="Proteomes" id="UP001432027">
    <property type="component" value="Unassembled WGS sequence"/>
</dbReference>
<dbReference type="Gene3D" id="1.20.58.390">
    <property type="entry name" value="Neurotransmitter-gated ion-channel transmembrane domain"/>
    <property type="match status" value="1"/>
</dbReference>
<keyword evidence="4 5" id="KW-0472">Membrane</keyword>
<dbReference type="Gene3D" id="2.70.170.10">
    <property type="entry name" value="Neurotransmitter-gated ion-channel ligand-binding domain"/>
    <property type="match status" value="1"/>
</dbReference>
<keyword evidence="3 5" id="KW-1133">Transmembrane helix</keyword>
<feature type="transmembrane region" description="Helical" evidence="5">
    <location>
        <begin position="213"/>
        <end position="236"/>
    </location>
</feature>
<dbReference type="GO" id="GO:0016020">
    <property type="term" value="C:membrane"/>
    <property type="evidence" value="ECO:0007669"/>
    <property type="project" value="UniProtKB-SubCell"/>
</dbReference>
<evidence type="ECO:0000313" key="8">
    <source>
        <dbReference type="Proteomes" id="UP001432027"/>
    </source>
</evidence>
<protein>
    <recommendedName>
        <fullName evidence="6">Neurotransmitter-gated ion-channel ligand-binding domain-containing protein</fullName>
    </recommendedName>
</protein>
<feature type="transmembrane region" description="Helical" evidence="5">
    <location>
        <begin position="248"/>
        <end position="270"/>
    </location>
</feature>
<dbReference type="EMBL" id="BTSX01000002">
    <property type="protein sequence ID" value="GMS82819.1"/>
    <property type="molecule type" value="Genomic_DNA"/>
</dbReference>
<evidence type="ECO:0000256" key="3">
    <source>
        <dbReference type="ARBA" id="ARBA00022989"/>
    </source>
</evidence>
<evidence type="ECO:0000256" key="2">
    <source>
        <dbReference type="ARBA" id="ARBA00022692"/>
    </source>
</evidence>